<dbReference type="Proteomes" id="UP001595733">
    <property type="component" value="Unassembled WGS sequence"/>
</dbReference>
<accession>A0ABV8UXT6</accession>
<evidence type="ECO:0008006" key="4">
    <source>
        <dbReference type="Google" id="ProtNLM"/>
    </source>
</evidence>
<gene>
    <name evidence="2" type="ORF">ACFO0S_13910</name>
</gene>
<evidence type="ECO:0000313" key="3">
    <source>
        <dbReference type="Proteomes" id="UP001595733"/>
    </source>
</evidence>
<dbReference type="EMBL" id="JBHSEF010000026">
    <property type="protein sequence ID" value="MFC4356152.1"/>
    <property type="molecule type" value="Genomic_DNA"/>
</dbReference>
<reference evidence="3" key="1">
    <citation type="journal article" date="2019" name="Int. J. Syst. Evol. Microbiol.">
        <title>The Global Catalogue of Microorganisms (GCM) 10K type strain sequencing project: providing services to taxonomists for standard genome sequencing and annotation.</title>
        <authorList>
            <consortium name="The Broad Institute Genomics Platform"/>
            <consortium name="The Broad Institute Genome Sequencing Center for Infectious Disease"/>
            <person name="Wu L."/>
            <person name="Ma J."/>
        </authorList>
    </citation>
    <scope>NUCLEOTIDE SEQUENCE [LARGE SCALE GENOMIC DNA]</scope>
    <source>
        <strain evidence="3">CCUG 50353</strain>
    </source>
</reference>
<comment type="caution">
    <text evidence="2">The sequence shown here is derived from an EMBL/GenBank/DDBJ whole genome shotgun (WGS) entry which is preliminary data.</text>
</comment>
<feature type="transmembrane region" description="Helical" evidence="1">
    <location>
        <begin position="12"/>
        <end position="33"/>
    </location>
</feature>
<protein>
    <recommendedName>
        <fullName evidence="4">Type II secretion system protein</fullName>
    </recommendedName>
</protein>
<evidence type="ECO:0000313" key="2">
    <source>
        <dbReference type="EMBL" id="MFC4356152.1"/>
    </source>
</evidence>
<keyword evidence="3" id="KW-1185">Reference proteome</keyword>
<sequence>MNMKGYSTVESLAAFGAFISMAMILTPLLTGLLSTHQKALDNYSFALAEYELIKRLPSSGEIVVLNTRYWSTYDGSEFCVHTPTRDARCRD</sequence>
<organism evidence="2 3">
    <name type="scientific">Chryseomicrobium palamuruense</name>
    <dbReference type="NCBI Taxonomy" id="682973"/>
    <lineage>
        <taxon>Bacteria</taxon>
        <taxon>Bacillati</taxon>
        <taxon>Bacillota</taxon>
        <taxon>Bacilli</taxon>
        <taxon>Bacillales</taxon>
        <taxon>Caryophanaceae</taxon>
        <taxon>Chryseomicrobium</taxon>
    </lineage>
</organism>
<evidence type="ECO:0000256" key="1">
    <source>
        <dbReference type="SAM" id="Phobius"/>
    </source>
</evidence>
<dbReference type="RefSeq" id="WP_378142699.1">
    <property type="nucleotide sequence ID" value="NZ_JBHSEF010000026.1"/>
</dbReference>
<keyword evidence="1" id="KW-0472">Membrane</keyword>
<keyword evidence="1" id="KW-1133">Transmembrane helix</keyword>
<proteinExistence type="predicted"/>
<name>A0ABV8UXT6_9BACL</name>
<keyword evidence="1" id="KW-0812">Transmembrane</keyword>